<dbReference type="PATRIC" id="fig|1423753.3.peg.2629"/>
<name>A0A0R1UX94_9LACO</name>
<evidence type="ECO:0000313" key="2">
    <source>
        <dbReference type="EMBL" id="KRL95538.1"/>
    </source>
</evidence>
<evidence type="ECO:0000313" key="3">
    <source>
        <dbReference type="Proteomes" id="UP000051580"/>
    </source>
</evidence>
<sequence>MLAVLLFISSAVYAPSASNTSKEATSSSVSSSSSKSSSQSSTETDVLKDLSTKELKEYNSGLIDSLSEEQQWASDGKTKYNASLYIDNMKYDSNRGLLLYVSDEFPSLSKDNKNIVAKHAQGIANAQVAILGKDVDAESLPNTNVYYGSKKIGRSTMLSNDNDFKWYKA</sequence>
<proteinExistence type="predicted"/>
<dbReference type="AlphaFoldDB" id="A0A0R1UX94"/>
<reference evidence="2 3" key="1">
    <citation type="journal article" date="2015" name="Genome Announc.">
        <title>Expanding the biotechnology potential of lactobacilli through comparative genomics of 213 strains and associated genera.</title>
        <authorList>
            <person name="Sun Z."/>
            <person name="Harris H.M."/>
            <person name="McCann A."/>
            <person name="Guo C."/>
            <person name="Argimon S."/>
            <person name="Zhang W."/>
            <person name="Yang X."/>
            <person name="Jeffery I.B."/>
            <person name="Cooney J.C."/>
            <person name="Kagawa T.F."/>
            <person name="Liu W."/>
            <person name="Song Y."/>
            <person name="Salvetti E."/>
            <person name="Wrobel A."/>
            <person name="Rasinkangas P."/>
            <person name="Parkhill J."/>
            <person name="Rea M.C."/>
            <person name="O'Sullivan O."/>
            <person name="Ritari J."/>
            <person name="Douillard F.P."/>
            <person name="Paul Ross R."/>
            <person name="Yang R."/>
            <person name="Briner A.E."/>
            <person name="Felis G.E."/>
            <person name="de Vos W.M."/>
            <person name="Barrangou R."/>
            <person name="Klaenhammer T.R."/>
            <person name="Caufield P.W."/>
            <person name="Cui Y."/>
            <person name="Zhang H."/>
            <person name="O'Toole P.W."/>
        </authorList>
    </citation>
    <scope>NUCLEOTIDE SEQUENCE [LARGE SCALE GENOMIC DNA]</scope>
    <source>
        <strain evidence="2 3">DSM 16381</strain>
    </source>
</reference>
<gene>
    <name evidence="2" type="ORF">FD28_GL002507</name>
</gene>
<dbReference type="Proteomes" id="UP000051580">
    <property type="component" value="Unassembled WGS sequence"/>
</dbReference>
<evidence type="ECO:0000256" key="1">
    <source>
        <dbReference type="SAM" id="MobiDB-lite"/>
    </source>
</evidence>
<feature type="compositionally biased region" description="Low complexity" evidence="1">
    <location>
        <begin position="16"/>
        <end position="44"/>
    </location>
</feature>
<keyword evidence="3" id="KW-1185">Reference proteome</keyword>
<comment type="caution">
    <text evidence="2">The sequence shown here is derived from an EMBL/GenBank/DDBJ whole genome shotgun (WGS) entry which is preliminary data.</text>
</comment>
<protein>
    <submittedName>
        <fullName evidence="2">Uncharacterized protein</fullName>
    </submittedName>
</protein>
<organism evidence="2 3">
    <name type="scientific">Levilactobacillus hammesii DSM 16381</name>
    <dbReference type="NCBI Taxonomy" id="1423753"/>
    <lineage>
        <taxon>Bacteria</taxon>
        <taxon>Bacillati</taxon>
        <taxon>Bacillota</taxon>
        <taxon>Bacilli</taxon>
        <taxon>Lactobacillales</taxon>
        <taxon>Lactobacillaceae</taxon>
        <taxon>Levilactobacillus</taxon>
    </lineage>
</organism>
<feature type="region of interest" description="Disordered" evidence="1">
    <location>
        <begin position="15"/>
        <end position="48"/>
    </location>
</feature>
<dbReference type="EMBL" id="AZFS01000046">
    <property type="protein sequence ID" value="KRL95538.1"/>
    <property type="molecule type" value="Genomic_DNA"/>
</dbReference>
<accession>A0A0R1UX94</accession>